<gene>
    <name evidence="1" type="ORF">DPMN_068125</name>
</gene>
<dbReference type="EMBL" id="JAIWYP010000014">
    <property type="protein sequence ID" value="KAH3708668.1"/>
    <property type="molecule type" value="Genomic_DNA"/>
</dbReference>
<dbReference type="Proteomes" id="UP000828390">
    <property type="component" value="Unassembled WGS sequence"/>
</dbReference>
<dbReference type="AlphaFoldDB" id="A0A9D3YWJ2"/>
<proteinExistence type="predicted"/>
<comment type="caution">
    <text evidence="1">The sequence shown here is derived from an EMBL/GenBank/DDBJ whole genome shotgun (WGS) entry which is preliminary data.</text>
</comment>
<keyword evidence="2" id="KW-1185">Reference proteome</keyword>
<reference evidence="1" key="2">
    <citation type="submission" date="2020-11" db="EMBL/GenBank/DDBJ databases">
        <authorList>
            <person name="McCartney M.A."/>
            <person name="Auch B."/>
            <person name="Kono T."/>
            <person name="Mallez S."/>
            <person name="Becker A."/>
            <person name="Gohl D.M."/>
            <person name="Silverstein K.A.T."/>
            <person name="Koren S."/>
            <person name="Bechman K.B."/>
            <person name="Herman A."/>
            <person name="Abrahante J.E."/>
            <person name="Garbe J."/>
        </authorList>
    </citation>
    <scope>NUCLEOTIDE SEQUENCE</scope>
    <source>
        <strain evidence="1">Duluth1</strain>
        <tissue evidence="1">Whole animal</tissue>
    </source>
</reference>
<organism evidence="1 2">
    <name type="scientific">Dreissena polymorpha</name>
    <name type="common">Zebra mussel</name>
    <name type="synonym">Mytilus polymorpha</name>
    <dbReference type="NCBI Taxonomy" id="45954"/>
    <lineage>
        <taxon>Eukaryota</taxon>
        <taxon>Metazoa</taxon>
        <taxon>Spiralia</taxon>
        <taxon>Lophotrochozoa</taxon>
        <taxon>Mollusca</taxon>
        <taxon>Bivalvia</taxon>
        <taxon>Autobranchia</taxon>
        <taxon>Heteroconchia</taxon>
        <taxon>Euheterodonta</taxon>
        <taxon>Imparidentia</taxon>
        <taxon>Neoheterodontei</taxon>
        <taxon>Myida</taxon>
        <taxon>Dreissenoidea</taxon>
        <taxon>Dreissenidae</taxon>
        <taxon>Dreissena</taxon>
    </lineage>
</organism>
<accession>A0A9D3YWJ2</accession>
<evidence type="ECO:0000313" key="1">
    <source>
        <dbReference type="EMBL" id="KAH3708668.1"/>
    </source>
</evidence>
<evidence type="ECO:0000313" key="2">
    <source>
        <dbReference type="Proteomes" id="UP000828390"/>
    </source>
</evidence>
<reference evidence="1" key="1">
    <citation type="journal article" date="2019" name="bioRxiv">
        <title>The Genome of the Zebra Mussel, Dreissena polymorpha: A Resource for Invasive Species Research.</title>
        <authorList>
            <person name="McCartney M.A."/>
            <person name="Auch B."/>
            <person name="Kono T."/>
            <person name="Mallez S."/>
            <person name="Zhang Y."/>
            <person name="Obille A."/>
            <person name="Becker A."/>
            <person name="Abrahante J.E."/>
            <person name="Garbe J."/>
            <person name="Badalamenti J.P."/>
            <person name="Herman A."/>
            <person name="Mangelson H."/>
            <person name="Liachko I."/>
            <person name="Sullivan S."/>
            <person name="Sone E.D."/>
            <person name="Koren S."/>
            <person name="Silverstein K.A.T."/>
            <person name="Beckman K.B."/>
            <person name="Gohl D.M."/>
        </authorList>
    </citation>
    <scope>NUCLEOTIDE SEQUENCE</scope>
    <source>
        <strain evidence="1">Duluth1</strain>
        <tissue evidence="1">Whole animal</tissue>
    </source>
</reference>
<name>A0A9D3YWJ2_DREPO</name>
<protein>
    <submittedName>
        <fullName evidence="1">Uncharacterized protein</fullName>
    </submittedName>
</protein>
<sequence length="57" mass="6571">MLDCRYYIVLQRLYPLNSACNPVIFLFFSRNILPCGSLKSSETMRAYDIVDTTNTTT</sequence>